<dbReference type="PIRSF" id="PIRSF016487">
    <property type="entry name" value="CYTH_UCP016487"/>
    <property type="match status" value="1"/>
</dbReference>
<dbReference type="PANTHER" id="PTHR40114">
    <property type="entry name" value="SLR0698 PROTEIN"/>
    <property type="match status" value="1"/>
</dbReference>
<dbReference type="AlphaFoldDB" id="A0A238UEI7"/>
<keyword evidence="3" id="KW-1185">Reference proteome</keyword>
<name>A0A238UEI7_9FLAO</name>
<dbReference type="KEGG" id="tje:TJEJU_3941"/>
<dbReference type="EMBL" id="LT899436">
    <property type="protein sequence ID" value="SNR17571.1"/>
    <property type="molecule type" value="Genomic_DNA"/>
</dbReference>
<dbReference type="InterPro" id="IPR033469">
    <property type="entry name" value="CYTH-like_dom_sf"/>
</dbReference>
<reference evidence="2 3" key="1">
    <citation type="submission" date="2017-07" db="EMBL/GenBank/DDBJ databases">
        <authorList>
            <person name="Sun Z.S."/>
            <person name="Albrecht U."/>
            <person name="Echele G."/>
            <person name="Lee C.C."/>
        </authorList>
    </citation>
    <scope>NUCLEOTIDE SEQUENCE [LARGE SCALE GENOMIC DNA]</scope>
    <source>
        <strain evidence="3">type strain: KCTC 22618</strain>
    </source>
</reference>
<sequence>MSVEIERKFLVKDNRFINEASKKVYIKQGFLNSDKERVVRVRLKDDQGFLTIKGKSNASGTTRFEWEKEIPKTEAEDLFNLCEKGIIEKYRYLVIIDNHTYEVDEFLGDNLGLIVAEIELSSENENFVKPDWLDKEVTGETKYYNSNISKLPYKDWSL</sequence>
<evidence type="ECO:0000313" key="2">
    <source>
        <dbReference type="EMBL" id="SNR17571.1"/>
    </source>
</evidence>
<feature type="domain" description="CYTH" evidence="1">
    <location>
        <begin position="2"/>
        <end position="150"/>
    </location>
</feature>
<proteinExistence type="predicted"/>
<dbReference type="SUPFAM" id="SSF55154">
    <property type="entry name" value="CYTH-like phosphatases"/>
    <property type="match status" value="1"/>
</dbReference>
<accession>A0A238UEI7</accession>
<dbReference type="Pfam" id="PF01928">
    <property type="entry name" value="CYTH"/>
    <property type="match status" value="1"/>
</dbReference>
<organism evidence="2 3">
    <name type="scientific">Tenacibaculum jejuense</name>
    <dbReference type="NCBI Taxonomy" id="584609"/>
    <lineage>
        <taxon>Bacteria</taxon>
        <taxon>Pseudomonadati</taxon>
        <taxon>Bacteroidota</taxon>
        <taxon>Flavobacteriia</taxon>
        <taxon>Flavobacteriales</taxon>
        <taxon>Flavobacteriaceae</taxon>
        <taxon>Tenacibaculum</taxon>
    </lineage>
</organism>
<dbReference type="Gene3D" id="2.40.320.10">
    <property type="entry name" value="Hypothetical Protein Pfu-838710-001"/>
    <property type="match status" value="1"/>
</dbReference>
<dbReference type="RefSeq" id="WP_095074768.1">
    <property type="nucleotide sequence ID" value="NZ_LT899436.1"/>
</dbReference>
<dbReference type="PANTHER" id="PTHR40114:SF1">
    <property type="entry name" value="SLR0698 PROTEIN"/>
    <property type="match status" value="1"/>
</dbReference>
<dbReference type="CDD" id="cd07891">
    <property type="entry name" value="CYTH-like_CthTTM-like_1"/>
    <property type="match status" value="1"/>
</dbReference>
<dbReference type="InterPro" id="IPR023577">
    <property type="entry name" value="CYTH_domain"/>
</dbReference>
<gene>
    <name evidence="2" type="ORF">TJEJU_3941</name>
</gene>
<evidence type="ECO:0000259" key="1">
    <source>
        <dbReference type="PROSITE" id="PS51707"/>
    </source>
</evidence>
<dbReference type="SMART" id="SM01118">
    <property type="entry name" value="CYTH"/>
    <property type="match status" value="1"/>
</dbReference>
<dbReference type="PROSITE" id="PS51707">
    <property type="entry name" value="CYTH"/>
    <property type="match status" value="1"/>
</dbReference>
<dbReference type="Proteomes" id="UP000215214">
    <property type="component" value="Chromosome TJEJU"/>
</dbReference>
<dbReference type="InterPro" id="IPR012042">
    <property type="entry name" value="NeuTTM/CthTTM-like"/>
</dbReference>
<dbReference type="OrthoDB" id="9805588at2"/>
<evidence type="ECO:0000313" key="3">
    <source>
        <dbReference type="Proteomes" id="UP000215214"/>
    </source>
</evidence>
<protein>
    <recommendedName>
        <fullName evidence="1">CYTH domain-containing protein</fullName>
    </recommendedName>
</protein>